<evidence type="ECO:0000256" key="5">
    <source>
        <dbReference type="ARBA" id="ARBA00023136"/>
    </source>
</evidence>
<dbReference type="NCBIfam" id="NF041549">
    <property type="entry name" value="PssD"/>
    <property type="match status" value="1"/>
</dbReference>
<evidence type="ECO:0000313" key="7">
    <source>
        <dbReference type="Proteomes" id="UP001501074"/>
    </source>
</evidence>
<dbReference type="PANTHER" id="PTHR12154">
    <property type="entry name" value="GLYCOSYL TRANSFERASE-RELATED"/>
    <property type="match status" value="1"/>
</dbReference>
<evidence type="ECO:0000256" key="3">
    <source>
        <dbReference type="ARBA" id="ARBA00022824"/>
    </source>
</evidence>
<dbReference type="EMBL" id="BAAAZO010000001">
    <property type="protein sequence ID" value="GAA3589831.1"/>
    <property type="molecule type" value="Genomic_DNA"/>
</dbReference>
<gene>
    <name evidence="6" type="ORF">GCM10022223_00370</name>
</gene>
<dbReference type="GO" id="GO:0016740">
    <property type="term" value="F:transferase activity"/>
    <property type="evidence" value="ECO:0007669"/>
    <property type="project" value="UniProtKB-KW"/>
</dbReference>
<keyword evidence="3" id="KW-0256">Endoplasmic reticulum</keyword>
<evidence type="ECO:0000313" key="6">
    <source>
        <dbReference type="EMBL" id="GAA3589831.1"/>
    </source>
</evidence>
<dbReference type="Gene3D" id="3.40.50.2000">
    <property type="entry name" value="Glycogen Phosphorylase B"/>
    <property type="match status" value="1"/>
</dbReference>
<name>A0ABP6YSK0_9ACTN</name>
<proteinExistence type="predicted"/>
<evidence type="ECO:0000256" key="4">
    <source>
        <dbReference type="ARBA" id="ARBA00022989"/>
    </source>
</evidence>
<accession>A0ABP6YSK0</accession>
<dbReference type="RefSeq" id="WP_231485318.1">
    <property type="nucleotide sequence ID" value="NZ_BAAAZO010000001.1"/>
</dbReference>
<dbReference type="InterPro" id="IPR013969">
    <property type="entry name" value="Oligosacch_biosynth_Alg14"/>
</dbReference>
<sequence>MRVLMVCSSGGHLSQLHVLEDWWGRHDTHWVTFDTEHARSLLAGRPTTWAHHPTTRNIPNLVRNFGVAVTTMLRQRPDVVVSTGAGVALPFFLMARLLRVPTAYLEVYDRITSPTLTGRLCAPLSNVFMVQWPEQTALYPRGVVVGRVF</sequence>
<reference evidence="7" key="1">
    <citation type="journal article" date="2019" name="Int. J. Syst. Evol. Microbiol.">
        <title>The Global Catalogue of Microorganisms (GCM) 10K type strain sequencing project: providing services to taxonomists for standard genome sequencing and annotation.</title>
        <authorList>
            <consortium name="The Broad Institute Genomics Platform"/>
            <consortium name="The Broad Institute Genome Sequencing Center for Infectious Disease"/>
            <person name="Wu L."/>
            <person name="Ma J."/>
        </authorList>
    </citation>
    <scope>NUCLEOTIDE SEQUENCE [LARGE SCALE GENOMIC DNA]</scope>
    <source>
        <strain evidence="7">JCM 16902</strain>
    </source>
</reference>
<dbReference type="Proteomes" id="UP001501074">
    <property type="component" value="Unassembled WGS sequence"/>
</dbReference>
<protein>
    <submittedName>
        <fullName evidence="6">UDP-N-acetylglucosamine--LPS N-acetylglucosamine transferase</fullName>
    </submittedName>
</protein>
<dbReference type="PANTHER" id="PTHR12154:SF4">
    <property type="entry name" value="UDP-N-ACETYLGLUCOSAMINE TRANSFERASE SUBUNIT ALG14 HOMOLOG"/>
    <property type="match status" value="1"/>
</dbReference>
<dbReference type="Pfam" id="PF08660">
    <property type="entry name" value="Alg14"/>
    <property type="match status" value="1"/>
</dbReference>
<keyword evidence="5" id="KW-0472">Membrane</keyword>
<keyword evidence="4" id="KW-1133">Transmembrane helix</keyword>
<dbReference type="SUPFAM" id="SSF53756">
    <property type="entry name" value="UDP-Glycosyltransferase/glycogen phosphorylase"/>
    <property type="match status" value="1"/>
</dbReference>
<keyword evidence="6" id="KW-0808">Transferase</keyword>
<evidence type="ECO:0000256" key="2">
    <source>
        <dbReference type="ARBA" id="ARBA00022692"/>
    </source>
</evidence>
<keyword evidence="7" id="KW-1185">Reference proteome</keyword>
<comment type="caution">
    <text evidence="6">The sequence shown here is derived from an EMBL/GenBank/DDBJ whole genome shotgun (WGS) entry which is preliminary data.</text>
</comment>
<organism evidence="6 7">
    <name type="scientific">Kineosporia mesophila</name>
    <dbReference type="NCBI Taxonomy" id="566012"/>
    <lineage>
        <taxon>Bacteria</taxon>
        <taxon>Bacillati</taxon>
        <taxon>Actinomycetota</taxon>
        <taxon>Actinomycetes</taxon>
        <taxon>Kineosporiales</taxon>
        <taxon>Kineosporiaceae</taxon>
        <taxon>Kineosporia</taxon>
    </lineage>
</organism>
<keyword evidence="2" id="KW-0812">Transmembrane</keyword>
<evidence type="ECO:0000256" key="1">
    <source>
        <dbReference type="ARBA" id="ARBA00004389"/>
    </source>
</evidence>
<comment type="subcellular location">
    <subcellularLocation>
        <location evidence="1">Endoplasmic reticulum membrane</location>
        <topology evidence="1">Single-pass membrane protein</topology>
    </subcellularLocation>
</comment>